<dbReference type="InterPro" id="IPR010970">
    <property type="entry name" value="Cys_dSase_SufS"/>
</dbReference>
<comment type="cofactor">
    <cofactor evidence="1">
        <name>pyridoxal 5'-phosphate</name>
        <dbReference type="ChEBI" id="CHEBI:597326"/>
    </cofactor>
</comment>
<protein>
    <recommendedName>
        <fullName evidence="3">cysteine desulfurase</fullName>
        <ecNumber evidence="3">2.8.1.7</ecNumber>
    </recommendedName>
</protein>
<evidence type="ECO:0000256" key="2">
    <source>
        <dbReference type="ARBA" id="ARBA00010447"/>
    </source>
</evidence>
<dbReference type="NCBIfam" id="NF041166">
    <property type="entry name" value="f2_encap_cargo1"/>
    <property type="match status" value="1"/>
</dbReference>
<keyword evidence="4 9" id="KW-0808">Transferase</keyword>
<dbReference type="InterPro" id="IPR015421">
    <property type="entry name" value="PyrdxlP-dep_Trfase_major"/>
</dbReference>
<keyword evidence="5" id="KW-0663">Pyridoxal phosphate</keyword>
<name>A0ABZ2M0F4_9BACT</name>
<dbReference type="EMBL" id="CP089984">
    <property type="protein sequence ID" value="WXB16669.1"/>
    <property type="molecule type" value="Genomic_DNA"/>
</dbReference>
<evidence type="ECO:0000256" key="5">
    <source>
        <dbReference type="ARBA" id="ARBA00022898"/>
    </source>
</evidence>
<evidence type="ECO:0000256" key="6">
    <source>
        <dbReference type="ARBA" id="ARBA00050776"/>
    </source>
</evidence>
<accession>A0ABZ2M0F4</accession>
<comment type="catalytic activity">
    <reaction evidence="6">
        <text>(sulfur carrier)-H + L-cysteine = (sulfur carrier)-SH + L-alanine</text>
        <dbReference type="Rhea" id="RHEA:43892"/>
        <dbReference type="Rhea" id="RHEA-COMP:14737"/>
        <dbReference type="Rhea" id="RHEA-COMP:14739"/>
        <dbReference type="ChEBI" id="CHEBI:29917"/>
        <dbReference type="ChEBI" id="CHEBI:35235"/>
        <dbReference type="ChEBI" id="CHEBI:57972"/>
        <dbReference type="ChEBI" id="CHEBI:64428"/>
        <dbReference type="EC" id="2.8.1.7"/>
    </reaction>
</comment>
<reference evidence="9 10" key="1">
    <citation type="submission" date="2021-12" db="EMBL/GenBank/DDBJ databases">
        <title>Discovery of the Pendulisporaceae a myxobacterial family with distinct sporulation behavior and unique specialized metabolism.</title>
        <authorList>
            <person name="Garcia R."/>
            <person name="Popoff A."/>
            <person name="Bader C.D."/>
            <person name="Loehr J."/>
            <person name="Walesch S."/>
            <person name="Walt C."/>
            <person name="Boldt J."/>
            <person name="Bunk B."/>
            <person name="Haeckl F.J.F.P.J."/>
            <person name="Gunesch A.P."/>
            <person name="Birkelbach J."/>
            <person name="Nuebel U."/>
            <person name="Pietschmann T."/>
            <person name="Bach T."/>
            <person name="Mueller R."/>
        </authorList>
    </citation>
    <scope>NUCLEOTIDE SEQUENCE [LARGE SCALE GENOMIC DNA]</scope>
    <source>
        <strain evidence="9 10">MSr11954</strain>
    </source>
</reference>
<dbReference type="InterPro" id="IPR015422">
    <property type="entry name" value="PyrdxlP-dep_Trfase_small"/>
</dbReference>
<dbReference type="PANTHER" id="PTHR43586">
    <property type="entry name" value="CYSTEINE DESULFURASE"/>
    <property type="match status" value="1"/>
</dbReference>
<dbReference type="Gene3D" id="3.90.1150.10">
    <property type="entry name" value="Aspartate Aminotransferase, domain 1"/>
    <property type="match status" value="1"/>
</dbReference>
<dbReference type="CDD" id="cd06453">
    <property type="entry name" value="SufS_like"/>
    <property type="match status" value="1"/>
</dbReference>
<dbReference type="PANTHER" id="PTHR43586:SF8">
    <property type="entry name" value="CYSTEINE DESULFURASE 1, CHLOROPLASTIC"/>
    <property type="match status" value="1"/>
</dbReference>
<dbReference type="GO" id="GO:0031071">
    <property type="term" value="F:cysteine desulfurase activity"/>
    <property type="evidence" value="ECO:0007669"/>
    <property type="project" value="UniProtKB-EC"/>
</dbReference>
<dbReference type="Gene3D" id="3.40.640.10">
    <property type="entry name" value="Type I PLP-dependent aspartate aminotransferase-like (Major domain)"/>
    <property type="match status" value="1"/>
</dbReference>
<evidence type="ECO:0000313" key="10">
    <source>
        <dbReference type="Proteomes" id="UP001370348"/>
    </source>
</evidence>
<evidence type="ECO:0000256" key="3">
    <source>
        <dbReference type="ARBA" id="ARBA00012239"/>
    </source>
</evidence>
<evidence type="ECO:0000259" key="8">
    <source>
        <dbReference type="Pfam" id="PF00266"/>
    </source>
</evidence>
<evidence type="ECO:0000256" key="7">
    <source>
        <dbReference type="SAM" id="MobiDB-lite"/>
    </source>
</evidence>
<dbReference type="NCBIfam" id="TIGR01979">
    <property type="entry name" value="sufS"/>
    <property type="match status" value="1"/>
</dbReference>
<gene>
    <name evidence="9" type="ORF">LZC94_05175</name>
</gene>
<dbReference type="RefSeq" id="WP_394826296.1">
    <property type="nucleotide sequence ID" value="NZ_CP089984.1"/>
</dbReference>
<comment type="similarity">
    <text evidence="2">Belongs to the class-V pyridoxal-phosphate-dependent aminotransferase family. Csd subfamily.</text>
</comment>
<dbReference type="Proteomes" id="UP001370348">
    <property type="component" value="Chromosome"/>
</dbReference>
<proteinExistence type="inferred from homology"/>
<dbReference type="Pfam" id="PF00266">
    <property type="entry name" value="Aminotran_5"/>
    <property type="match status" value="1"/>
</dbReference>
<sequence>MSTSNRGADLVPAAGAGGASVDTSEGDLAVSVAREIERLANQFFSHGPLGAAGPAVNAAEPALATAQLAPAAPPAPIAPPRVGPHAMNVGGGGLSPGSGNLPPVPGFVHRPPLAASPPPTEREFRAVPTLLAENVGTPGPVELASLGAQSPKGPQEPATPYFLQLAGLPASSSAITPNAPVPGASAPSAPVPVSSKLGVGDAFFVPAVPALASGVGAGEPRAVATTEVPAVASAQGIDAPSASVPPYYLQHAGLPASAAAAPTASAKAPAAPAVSAPAVPSAGAPDLSGVTFDIPFQVGETFFVPTVSTVPSVPSAPSVPSVPFAPEASAVPAVPTSFASALAGADPLTAEVLAPSVPKGATPGQRYEFSPEVVAQPRAPAAPGLFDANVVKRDFPILEERVHGRRLVWLDNAATTQKPQAVIDRLAYYYEHENSNVHRAAHALAARATDAYEAARDKVRRFLNAPSPKNIIFVRGATEGINLVAQSWGRRNIAAGDEIVITWLEHHANIVPWQQLCAEKGARLRVAPVNDRGEVILEEYERLLGPKTRLVSFTQVSNALGTITPAREMVDMAHRYGARVHVDGAQAVSHMPVDVQQLGCEFYTFSGHKIFAPTGIGVVYGSTDELEIMPPWQGGGNMIADVTFEKTTYGPPPSRFEAGTGNIADAVGLGAALDYVSSLGLVNIQRYEHELRLYAEERLARVPGLRMIGTSPEKAGVLSFVLDGLRTEDVGGLLDQEGIAVRSGHHCAQPILRRFGVESTVRASLAPYNTYEDIDALVAALLRLQAGRSSRGI</sequence>
<dbReference type="EC" id="2.8.1.7" evidence="3"/>
<dbReference type="InterPro" id="IPR015424">
    <property type="entry name" value="PyrdxlP-dep_Trfase"/>
</dbReference>
<evidence type="ECO:0000313" key="9">
    <source>
        <dbReference type="EMBL" id="WXB16669.1"/>
    </source>
</evidence>
<feature type="region of interest" description="Disordered" evidence="7">
    <location>
        <begin position="1"/>
        <end position="25"/>
    </location>
</feature>
<organism evidence="9 10">
    <name type="scientific">Pendulispora albinea</name>
    <dbReference type="NCBI Taxonomy" id="2741071"/>
    <lineage>
        <taxon>Bacteria</taxon>
        <taxon>Pseudomonadati</taxon>
        <taxon>Myxococcota</taxon>
        <taxon>Myxococcia</taxon>
        <taxon>Myxococcales</taxon>
        <taxon>Sorangiineae</taxon>
        <taxon>Pendulisporaceae</taxon>
        <taxon>Pendulispora</taxon>
    </lineage>
</organism>
<evidence type="ECO:0000256" key="1">
    <source>
        <dbReference type="ARBA" id="ARBA00001933"/>
    </source>
</evidence>
<dbReference type="InterPro" id="IPR000192">
    <property type="entry name" value="Aminotrans_V_dom"/>
</dbReference>
<dbReference type="SUPFAM" id="SSF53383">
    <property type="entry name" value="PLP-dependent transferases"/>
    <property type="match status" value="1"/>
</dbReference>
<keyword evidence="10" id="KW-1185">Reference proteome</keyword>
<feature type="domain" description="Aminotransferase class V" evidence="8">
    <location>
        <begin position="408"/>
        <end position="777"/>
    </location>
</feature>
<evidence type="ECO:0000256" key="4">
    <source>
        <dbReference type="ARBA" id="ARBA00022679"/>
    </source>
</evidence>